<dbReference type="Proteomes" id="UP000281406">
    <property type="component" value="Unassembled WGS sequence"/>
</dbReference>
<sequence>MTVVFQSISSDPCYNYESLDRPWRANNESGDNVCDNSFSWNGWYRLFYYGMDIRMSETCISSYSCNTYINLWLSDPHPQIEDGVVIREVCGGTYWGSCCEYKSNPIRVKACPGNYYVYELVHSQLWCAGYCTDVSTISQVVSTVSPDIFTGSSTTLNYDPCNNYNILDNYWRTLNYQYIGESLTVHDDTRVEWDGWYRLFINGSSAQMPEWCLPYMSCGGLSSLYLDGSHPRLEDGVVTREMNGSRGGQCSRYRSNPIQVKACPGNVYVYKFTRPTLSIPAPVYCAGTVIHLYI</sequence>
<evidence type="ECO:0000259" key="3">
    <source>
        <dbReference type="Pfam" id="PF23283"/>
    </source>
</evidence>
<evidence type="ECO:0000313" key="4">
    <source>
        <dbReference type="EMBL" id="ROL46273.1"/>
    </source>
</evidence>
<feature type="domain" description="UMOD/GP2/OIT3-like D8C" evidence="3">
    <location>
        <begin position="44"/>
        <end position="131"/>
    </location>
</feature>
<feature type="domain" description="UMOD/GP2/OIT3-like D8C" evidence="3">
    <location>
        <begin position="197"/>
        <end position="279"/>
    </location>
</feature>
<keyword evidence="1" id="KW-0732">Signal</keyword>
<gene>
    <name evidence="4" type="ORF">DPX16_23862</name>
</gene>
<dbReference type="OrthoDB" id="9987373at2759"/>
<comment type="caution">
    <text evidence="4">The sequence shown here is derived from an EMBL/GenBank/DDBJ whole genome shotgun (WGS) entry which is preliminary data.</text>
</comment>
<dbReference type="PANTHER" id="PTHR36191">
    <property type="entry name" value="ENDO/EXONUCLEASE/PHOSPHATASE DOMAIN-CONTAINING PROTEIN-RELATED"/>
    <property type="match status" value="1"/>
</dbReference>
<proteinExistence type="predicted"/>
<dbReference type="EMBL" id="RJVU01039451">
    <property type="protein sequence ID" value="ROL46273.1"/>
    <property type="molecule type" value="Genomic_DNA"/>
</dbReference>
<evidence type="ECO:0000256" key="2">
    <source>
        <dbReference type="ARBA" id="ARBA00023157"/>
    </source>
</evidence>
<keyword evidence="5" id="KW-1185">Reference proteome</keyword>
<evidence type="ECO:0000256" key="1">
    <source>
        <dbReference type="ARBA" id="ARBA00022729"/>
    </source>
</evidence>
<dbReference type="InterPro" id="IPR057774">
    <property type="entry name" value="D8C_UMOD/GP2/OIT3-like"/>
</dbReference>
<dbReference type="AlphaFoldDB" id="A0A3N0YJD5"/>
<keyword evidence="2" id="KW-1015">Disulfide bond</keyword>
<dbReference type="PANTHER" id="PTHR36191:SF4">
    <property type="entry name" value="VWFD DOMAIN-CONTAINING PROTEIN"/>
    <property type="match status" value="1"/>
</dbReference>
<name>A0A3N0YJD5_ANAGA</name>
<accession>A0A3N0YJD5</accession>
<reference evidence="4 5" key="1">
    <citation type="submission" date="2018-10" db="EMBL/GenBank/DDBJ databases">
        <title>Genome assembly for a Yunnan-Guizhou Plateau 3E fish, Anabarilius grahami (Regan), and its evolutionary and genetic applications.</title>
        <authorList>
            <person name="Jiang W."/>
        </authorList>
    </citation>
    <scope>NUCLEOTIDE SEQUENCE [LARGE SCALE GENOMIC DNA]</scope>
    <source>
        <strain evidence="4">AG-KIZ</strain>
        <tissue evidence="4">Muscle</tissue>
    </source>
</reference>
<dbReference type="Pfam" id="PF23283">
    <property type="entry name" value="D8C_UMOD"/>
    <property type="match status" value="2"/>
</dbReference>
<organism evidence="4 5">
    <name type="scientific">Anabarilius grahami</name>
    <name type="common">Kanglang fish</name>
    <name type="synonym">Barilius grahami</name>
    <dbReference type="NCBI Taxonomy" id="495550"/>
    <lineage>
        <taxon>Eukaryota</taxon>
        <taxon>Metazoa</taxon>
        <taxon>Chordata</taxon>
        <taxon>Craniata</taxon>
        <taxon>Vertebrata</taxon>
        <taxon>Euteleostomi</taxon>
        <taxon>Actinopterygii</taxon>
        <taxon>Neopterygii</taxon>
        <taxon>Teleostei</taxon>
        <taxon>Ostariophysi</taxon>
        <taxon>Cypriniformes</taxon>
        <taxon>Xenocyprididae</taxon>
        <taxon>Xenocypridinae</taxon>
        <taxon>Xenocypridinae incertae sedis</taxon>
        <taxon>Anabarilius</taxon>
    </lineage>
</organism>
<protein>
    <submittedName>
        <fullName evidence="4">Pancreatic secretory granule membrane major glycoprotein GP2</fullName>
    </submittedName>
</protein>
<evidence type="ECO:0000313" key="5">
    <source>
        <dbReference type="Proteomes" id="UP000281406"/>
    </source>
</evidence>